<comment type="caution">
    <text evidence="1">The sequence shown here is derived from an EMBL/GenBank/DDBJ whole genome shotgun (WGS) entry which is preliminary data.</text>
</comment>
<gene>
    <name evidence="1" type="ORF">SAMN04487783_1767</name>
</gene>
<proteinExistence type="predicted"/>
<reference evidence="1 2" key="1">
    <citation type="submission" date="2016-10" db="EMBL/GenBank/DDBJ databases">
        <authorList>
            <person name="Varghese N."/>
            <person name="Submissions S."/>
        </authorList>
    </citation>
    <scope>NUCLEOTIDE SEQUENCE [LARGE SCALE GENOMIC DNA]</scope>
    <source>
        <strain evidence="1 2">IAM 15147</strain>
    </source>
</reference>
<dbReference type="Pfam" id="PF05045">
    <property type="entry name" value="RgpF"/>
    <property type="match status" value="1"/>
</dbReference>
<protein>
    <submittedName>
        <fullName evidence="1">Rhamnan synthesis protein F</fullName>
    </submittedName>
</protein>
<accession>A0AA94KZW4</accession>
<evidence type="ECO:0000313" key="2">
    <source>
        <dbReference type="Proteomes" id="UP000198506"/>
    </source>
</evidence>
<evidence type="ECO:0000313" key="1">
    <source>
        <dbReference type="EMBL" id="SFS14095.1"/>
    </source>
</evidence>
<organism evidence="1 2">
    <name type="scientific">Agrococcus baldri</name>
    <dbReference type="NCBI Taxonomy" id="153730"/>
    <lineage>
        <taxon>Bacteria</taxon>
        <taxon>Bacillati</taxon>
        <taxon>Actinomycetota</taxon>
        <taxon>Actinomycetes</taxon>
        <taxon>Micrococcales</taxon>
        <taxon>Microbacteriaceae</taxon>
        <taxon>Agrococcus</taxon>
    </lineage>
</organism>
<dbReference type="Proteomes" id="UP000198506">
    <property type="component" value="Unassembled WGS sequence"/>
</dbReference>
<name>A0AA94KZW4_9MICO</name>
<dbReference type="AlphaFoldDB" id="A0AA94KZW4"/>
<keyword evidence="2" id="KW-1185">Reference proteome</keyword>
<dbReference type="InterPro" id="IPR007739">
    <property type="entry name" value="RgpF"/>
</dbReference>
<dbReference type="EMBL" id="FOZN01000003">
    <property type="protein sequence ID" value="SFS14095.1"/>
    <property type="molecule type" value="Genomic_DNA"/>
</dbReference>
<sequence length="712" mass="76071">MKLGASPRRALVWAFHDVDGRLDAANEHYLGALVAQVERAVVVVNGELDESGRERVERMGATLLVRENHGYDVEAFKAGIEALEPLIPELDELIVANSSVFGPLRPLRPMLDTMAATDVDLWGITRHAAAHPDADASAPRSERTHIQSYFTAYRSSVLRHPAWADYWRTLPPIEGYADAVRLHEMEQTGYFEDHGFRWSVAVDTSDLEHLSANPIIGLAARLVRERGCPVFKRRMLYLSLDELTAHSDGAATAELWQLLAAVPESMREELLDHAIRTMPADRLRVTLQDPVWLDQPVEEPADVDAAIVVLEGPLAAAAISGWGAALAPERIALVTGDRGSEAARTAERIGARVLAPGSGPAMVAALELEAEHFLVLGDDPRPGWAEDARIARSHADAALGADAAAVRAAAAAFLSDRALGAIVPPIALGRRLVGSLARTPSRRGRTALDVAGEGRPISRPAAPTPGASLWVRRAALERLADVAATLPQPVRDKLEHPAWVSVLLQGLAPVGLRARSGITRAAAATQLEIGGAAIAAVAQAVGASAHDTLADVLARAGGRPLDSTVFFDTGSGYRHAGAPQFTHPNGGPLRVECTVPSGTVGIRFDPAEGTGLLVERITVETAGYRIRPVNGSRAGRLDLFSTHDPAYDVSGPFRGGDTITISAEHAERIDGSTAALERIERRFGPLGPLGRVRSLGVRVVRKAVRTARTRRP</sequence>
<dbReference type="RefSeq" id="WP_177220323.1">
    <property type="nucleotide sequence ID" value="NZ_FOZN01000003.1"/>
</dbReference>